<protein>
    <recommendedName>
        <fullName evidence="7">Leishmanolysin-like peptidase</fullName>
        <ecNumber evidence="7">3.4.24.-</ecNumber>
    </recommendedName>
</protein>
<dbReference type="GO" id="GO:0004222">
    <property type="term" value="F:metalloendopeptidase activity"/>
    <property type="evidence" value="ECO:0007669"/>
    <property type="project" value="UniProtKB-UniRule"/>
</dbReference>
<feature type="non-terminal residue" evidence="9">
    <location>
        <position position="1"/>
    </location>
</feature>
<evidence type="ECO:0000256" key="7">
    <source>
        <dbReference type="RuleBase" id="RU366077"/>
    </source>
</evidence>
<dbReference type="AlphaFoldDB" id="A0A422MTS0"/>
<evidence type="ECO:0000313" key="9">
    <source>
        <dbReference type="EMBL" id="RNE96620.1"/>
    </source>
</evidence>
<feature type="transmembrane region" description="Helical" evidence="8">
    <location>
        <begin position="14"/>
        <end position="33"/>
    </location>
</feature>
<keyword evidence="6 7" id="KW-0482">Metalloprotease</keyword>
<evidence type="ECO:0000256" key="2">
    <source>
        <dbReference type="ARBA" id="ARBA00022670"/>
    </source>
</evidence>
<evidence type="ECO:0000313" key="10">
    <source>
        <dbReference type="Proteomes" id="UP000283634"/>
    </source>
</evidence>
<evidence type="ECO:0000256" key="6">
    <source>
        <dbReference type="ARBA" id="ARBA00023049"/>
    </source>
</evidence>
<evidence type="ECO:0000256" key="3">
    <source>
        <dbReference type="ARBA" id="ARBA00022723"/>
    </source>
</evidence>
<evidence type="ECO:0000256" key="4">
    <source>
        <dbReference type="ARBA" id="ARBA00022801"/>
    </source>
</evidence>
<dbReference type="Gene3D" id="3.10.170.20">
    <property type="match status" value="1"/>
</dbReference>
<dbReference type="GO" id="GO:0016020">
    <property type="term" value="C:membrane"/>
    <property type="evidence" value="ECO:0007669"/>
    <property type="project" value="InterPro"/>
</dbReference>
<gene>
    <name evidence="9" type="ORF">TraAM80_09701</name>
</gene>
<evidence type="ECO:0000256" key="8">
    <source>
        <dbReference type="SAM" id="Phobius"/>
    </source>
</evidence>
<evidence type="ECO:0000256" key="5">
    <source>
        <dbReference type="ARBA" id="ARBA00022833"/>
    </source>
</evidence>
<comment type="similarity">
    <text evidence="1 7">Belongs to the peptidase M8 family.</text>
</comment>
<dbReference type="Pfam" id="PF01457">
    <property type="entry name" value="Peptidase_M8"/>
    <property type="match status" value="1"/>
</dbReference>
<feature type="transmembrane region" description="Helical" evidence="8">
    <location>
        <begin position="64"/>
        <end position="90"/>
    </location>
</feature>
<name>A0A422MTS0_TRYRA</name>
<dbReference type="EC" id="3.4.24.-" evidence="7"/>
<sequence length="197" mass="21849">WFGEPGRAAALRKCVALPFSSLFCIVFFFSYSAEKAFAAATNAVVPNKRRRCGQFLQAVRRPRYLAPCFPLALLLLLLAVQCAGGCLAVAAPAREGRGRFDELLWKSGRSPTAVVRELPRKGQGAMQAYTVAAKEEGNSGWAPIRIFVSTEDLRDPNKYCNEIGVSRTDLTRGLLPCQEQHVLKAERKKKNENFPLF</sequence>
<dbReference type="GeneID" id="40333634"/>
<keyword evidence="4 7" id="KW-0378">Hydrolase</keyword>
<keyword evidence="2 7" id="KW-0645">Protease</keyword>
<keyword evidence="8" id="KW-1133">Transmembrane helix</keyword>
<dbReference type="EMBL" id="MKGL01000664">
    <property type="protein sequence ID" value="RNE96620.1"/>
    <property type="molecule type" value="Genomic_DNA"/>
</dbReference>
<dbReference type="RefSeq" id="XP_029233754.1">
    <property type="nucleotide sequence ID" value="XM_029386369.1"/>
</dbReference>
<keyword evidence="10" id="KW-1185">Reference proteome</keyword>
<proteinExistence type="inferred from homology"/>
<dbReference type="OrthoDB" id="10585481at2759"/>
<keyword evidence="5 7" id="KW-0862">Zinc</keyword>
<comment type="caution">
    <text evidence="9">The sequence shown here is derived from an EMBL/GenBank/DDBJ whole genome shotgun (WGS) entry which is preliminary data.</text>
</comment>
<accession>A0A422MTS0</accession>
<dbReference type="GO" id="GO:0006508">
    <property type="term" value="P:proteolysis"/>
    <property type="evidence" value="ECO:0007669"/>
    <property type="project" value="UniProtKB-KW"/>
</dbReference>
<organism evidence="9 10">
    <name type="scientific">Trypanosoma rangeli</name>
    <dbReference type="NCBI Taxonomy" id="5698"/>
    <lineage>
        <taxon>Eukaryota</taxon>
        <taxon>Discoba</taxon>
        <taxon>Euglenozoa</taxon>
        <taxon>Kinetoplastea</taxon>
        <taxon>Metakinetoplastina</taxon>
        <taxon>Trypanosomatida</taxon>
        <taxon>Trypanosomatidae</taxon>
        <taxon>Trypanosoma</taxon>
        <taxon>Herpetosoma</taxon>
    </lineage>
</organism>
<comment type="cofactor">
    <cofactor evidence="7">
        <name>Zn(2+)</name>
        <dbReference type="ChEBI" id="CHEBI:29105"/>
    </cofactor>
    <text evidence="7">Binds 1 zinc ion per subunit.</text>
</comment>
<keyword evidence="8" id="KW-0472">Membrane</keyword>
<evidence type="ECO:0000256" key="1">
    <source>
        <dbReference type="ARBA" id="ARBA00005860"/>
    </source>
</evidence>
<keyword evidence="3 7" id="KW-0479">Metal-binding</keyword>
<dbReference type="GO" id="GO:0007155">
    <property type="term" value="P:cell adhesion"/>
    <property type="evidence" value="ECO:0007669"/>
    <property type="project" value="InterPro"/>
</dbReference>
<dbReference type="InterPro" id="IPR001577">
    <property type="entry name" value="Peptidase_M8"/>
</dbReference>
<keyword evidence="8" id="KW-0812">Transmembrane</keyword>
<reference evidence="9 10" key="1">
    <citation type="journal article" date="2018" name="BMC Genomics">
        <title>Genomic comparison of Trypanosoma conorhini and Trypanosoma rangeli to Trypanosoma cruzi strains of high and low virulence.</title>
        <authorList>
            <person name="Bradwell K.R."/>
            <person name="Koparde V.N."/>
            <person name="Matveyev A.V."/>
            <person name="Serrano M.G."/>
            <person name="Alves J.M."/>
            <person name="Parikh H."/>
            <person name="Huang B."/>
            <person name="Lee V."/>
            <person name="Espinosa-Alvarez O."/>
            <person name="Ortiz P.A."/>
            <person name="Costa-Martins A.G."/>
            <person name="Teixeira M.M."/>
            <person name="Buck G.A."/>
        </authorList>
    </citation>
    <scope>NUCLEOTIDE SEQUENCE [LARGE SCALE GENOMIC DNA]</scope>
    <source>
        <strain evidence="9 10">AM80</strain>
    </source>
</reference>
<dbReference type="Proteomes" id="UP000283634">
    <property type="component" value="Unassembled WGS sequence"/>
</dbReference>
<dbReference type="VEuPathDB" id="TriTrypDB:TRSC58_06743"/>
<dbReference type="GO" id="GO:0046872">
    <property type="term" value="F:metal ion binding"/>
    <property type="evidence" value="ECO:0007669"/>
    <property type="project" value="UniProtKB-KW"/>
</dbReference>